<dbReference type="OMA" id="YPETTIC"/>
<protein>
    <recommendedName>
        <fullName evidence="3">Hexosyltransferase</fullName>
    </recommendedName>
</protein>
<name>B8LCR8_THAPS</name>
<dbReference type="eggNOG" id="ENOG502T6YF">
    <property type="taxonomic scope" value="Eukaryota"/>
</dbReference>
<dbReference type="HOGENOM" id="CLU_832833_0_0_1"/>
<evidence type="ECO:0008006" key="3">
    <source>
        <dbReference type="Google" id="ProtNLM"/>
    </source>
</evidence>
<reference evidence="1 2" key="2">
    <citation type="journal article" date="2008" name="Nature">
        <title>The Phaeodactylum genome reveals the evolutionary history of diatom genomes.</title>
        <authorList>
            <person name="Bowler C."/>
            <person name="Allen A.E."/>
            <person name="Badger J.H."/>
            <person name="Grimwood J."/>
            <person name="Jabbari K."/>
            <person name="Kuo A."/>
            <person name="Maheswari U."/>
            <person name="Martens C."/>
            <person name="Maumus F."/>
            <person name="Otillar R.P."/>
            <person name="Rayko E."/>
            <person name="Salamov A."/>
            <person name="Vandepoele K."/>
            <person name="Beszteri B."/>
            <person name="Gruber A."/>
            <person name="Heijde M."/>
            <person name="Katinka M."/>
            <person name="Mock T."/>
            <person name="Valentin K."/>
            <person name="Verret F."/>
            <person name="Berges J.A."/>
            <person name="Brownlee C."/>
            <person name="Cadoret J.P."/>
            <person name="Chiovitti A."/>
            <person name="Choi C.J."/>
            <person name="Coesel S."/>
            <person name="De Martino A."/>
            <person name="Detter J.C."/>
            <person name="Durkin C."/>
            <person name="Falciatore A."/>
            <person name="Fournet J."/>
            <person name="Haruta M."/>
            <person name="Huysman M.J."/>
            <person name="Jenkins B.D."/>
            <person name="Jiroutova K."/>
            <person name="Jorgensen R.E."/>
            <person name="Joubert Y."/>
            <person name="Kaplan A."/>
            <person name="Kroger N."/>
            <person name="Kroth P.G."/>
            <person name="La Roche J."/>
            <person name="Lindquist E."/>
            <person name="Lommer M."/>
            <person name="Martin-Jezequel V."/>
            <person name="Lopez P.J."/>
            <person name="Lucas S."/>
            <person name="Mangogna M."/>
            <person name="McGinnis K."/>
            <person name="Medlin L.K."/>
            <person name="Montsant A."/>
            <person name="Oudot-Le Secq M.P."/>
            <person name="Napoli C."/>
            <person name="Obornik M."/>
            <person name="Parker M.S."/>
            <person name="Petit J.L."/>
            <person name="Porcel B.M."/>
            <person name="Poulsen N."/>
            <person name="Robison M."/>
            <person name="Rychlewski L."/>
            <person name="Rynearson T.A."/>
            <person name="Schmutz J."/>
            <person name="Shapiro H."/>
            <person name="Siaut M."/>
            <person name="Stanley M."/>
            <person name="Sussman M.R."/>
            <person name="Taylor A.R."/>
            <person name="Vardi A."/>
            <person name="von Dassow P."/>
            <person name="Vyverman W."/>
            <person name="Willis A."/>
            <person name="Wyrwicz L.S."/>
            <person name="Rokhsar D.S."/>
            <person name="Weissenbach J."/>
            <person name="Armbrust E.V."/>
            <person name="Green B.R."/>
            <person name="Van de Peer Y."/>
            <person name="Grigoriev I.V."/>
        </authorList>
    </citation>
    <scope>NUCLEOTIDE SEQUENCE [LARGE SCALE GENOMIC DNA]</scope>
    <source>
        <strain evidence="1 2">CCMP1335</strain>
    </source>
</reference>
<keyword evidence="2" id="KW-1185">Reference proteome</keyword>
<dbReference type="AlphaFoldDB" id="B8LCR8"/>
<evidence type="ECO:0000313" key="1">
    <source>
        <dbReference type="EMBL" id="EED86948.1"/>
    </source>
</evidence>
<proteinExistence type="predicted"/>
<dbReference type="InParanoid" id="B8LCR8"/>
<dbReference type="PaxDb" id="35128-Thaps10475"/>
<dbReference type="KEGG" id="tps:THAPSDRAFT_10475"/>
<reference evidence="1 2" key="1">
    <citation type="journal article" date="2004" name="Science">
        <title>The genome of the diatom Thalassiosira pseudonana: ecology, evolution, and metabolism.</title>
        <authorList>
            <person name="Armbrust E.V."/>
            <person name="Berges J.A."/>
            <person name="Bowler C."/>
            <person name="Green B.R."/>
            <person name="Martinez D."/>
            <person name="Putnam N.H."/>
            <person name="Zhou S."/>
            <person name="Allen A.E."/>
            <person name="Apt K.E."/>
            <person name="Bechner M."/>
            <person name="Brzezinski M.A."/>
            <person name="Chaal B.K."/>
            <person name="Chiovitti A."/>
            <person name="Davis A.K."/>
            <person name="Demarest M.S."/>
            <person name="Detter J.C."/>
            <person name="Glavina T."/>
            <person name="Goodstein D."/>
            <person name="Hadi M.Z."/>
            <person name="Hellsten U."/>
            <person name="Hildebrand M."/>
            <person name="Jenkins B.D."/>
            <person name="Jurka J."/>
            <person name="Kapitonov V.V."/>
            <person name="Kroger N."/>
            <person name="Lau W.W."/>
            <person name="Lane T.W."/>
            <person name="Larimer F.W."/>
            <person name="Lippmeier J.C."/>
            <person name="Lucas S."/>
            <person name="Medina M."/>
            <person name="Montsant A."/>
            <person name="Obornik M."/>
            <person name="Parker M.S."/>
            <person name="Palenik B."/>
            <person name="Pazour G.J."/>
            <person name="Richardson P.M."/>
            <person name="Rynearson T.A."/>
            <person name="Saito M.A."/>
            <person name="Schwartz D.C."/>
            <person name="Thamatrakoln K."/>
            <person name="Valentin K."/>
            <person name="Vardi A."/>
            <person name="Wilkerson F.P."/>
            <person name="Rokhsar D.S."/>
        </authorList>
    </citation>
    <scope>NUCLEOTIDE SEQUENCE [LARGE SCALE GENOMIC DNA]</scope>
    <source>
        <strain evidence="1 2">CCMP1335</strain>
    </source>
</reference>
<dbReference type="EMBL" id="DS999417">
    <property type="protein sequence ID" value="EED86948.1"/>
    <property type="molecule type" value="Genomic_DNA"/>
</dbReference>
<evidence type="ECO:0000313" key="2">
    <source>
        <dbReference type="Proteomes" id="UP000001449"/>
    </source>
</evidence>
<accession>B8LCR8</accession>
<dbReference type="Proteomes" id="UP000001449">
    <property type="component" value="Chromosome 16"/>
</dbReference>
<dbReference type="GeneID" id="7442561"/>
<gene>
    <name evidence="1" type="ORF">THAPSDRAFT_10475</name>
</gene>
<organism evidence="1 2">
    <name type="scientific">Thalassiosira pseudonana</name>
    <name type="common">Marine diatom</name>
    <name type="synonym">Cyclotella nana</name>
    <dbReference type="NCBI Taxonomy" id="35128"/>
    <lineage>
        <taxon>Eukaryota</taxon>
        <taxon>Sar</taxon>
        <taxon>Stramenopiles</taxon>
        <taxon>Ochrophyta</taxon>
        <taxon>Bacillariophyta</taxon>
        <taxon>Coscinodiscophyceae</taxon>
        <taxon>Thalassiosirophycidae</taxon>
        <taxon>Thalassiosirales</taxon>
        <taxon>Thalassiosiraceae</taxon>
        <taxon>Thalassiosira</taxon>
    </lineage>
</organism>
<sequence>MMNTRRQNRRMLFGIFTYDSPNEYDIRKANRDTHLRYFKTHSSVVHSLENYTYPETTICSLQQLMHNATLVRDPYSCRYVYTFVMGGGNGDEYMKRKVTILEEGRDTVSTVKTRCLWEDPQCGGTDITKWTLARSKTNISDALADELTQYNDVTFLSIPENHELGKTDTWFTYAAMLTRKHPEYKVGFIGKQDSDTFNDYSALFRFVDENDGMLQESPFVYGGTSIKKEICSGNSWGKVCADPSFTAPSFVTGAIAYLTTSLAHRVFMEGTSLSTKQDTWIVGEDLQLGNMAFSDKIVNVQVLNHYHSKQKINTHCSNNATVYRQKYETQIGSV</sequence>
<dbReference type="RefSeq" id="XP_002296747.1">
    <property type="nucleotide sequence ID" value="XM_002296711.1"/>
</dbReference>